<gene>
    <name evidence="1" type="ORF">METZ01_LOCUS288664</name>
</gene>
<dbReference type="EMBL" id="UINC01086917">
    <property type="protein sequence ID" value="SVC35810.1"/>
    <property type="molecule type" value="Genomic_DNA"/>
</dbReference>
<evidence type="ECO:0000313" key="1">
    <source>
        <dbReference type="EMBL" id="SVC35810.1"/>
    </source>
</evidence>
<accession>A0A382LGQ7</accession>
<feature type="non-terminal residue" evidence="1">
    <location>
        <position position="1"/>
    </location>
</feature>
<organism evidence="1">
    <name type="scientific">marine metagenome</name>
    <dbReference type="NCBI Taxonomy" id="408172"/>
    <lineage>
        <taxon>unclassified sequences</taxon>
        <taxon>metagenomes</taxon>
        <taxon>ecological metagenomes</taxon>
    </lineage>
</organism>
<name>A0A382LGQ7_9ZZZZ</name>
<sequence>VAAAQAAEGAVELWVAVPAILAAAAEAAAAEAEV</sequence>
<protein>
    <submittedName>
        <fullName evidence="1">Uncharacterized protein</fullName>
    </submittedName>
</protein>
<reference evidence="1" key="1">
    <citation type="submission" date="2018-05" db="EMBL/GenBank/DDBJ databases">
        <authorList>
            <person name="Lanie J.A."/>
            <person name="Ng W.-L."/>
            <person name="Kazmierczak K.M."/>
            <person name="Andrzejewski T.M."/>
            <person name="Davidsen T.M."/>
            <person name="Wayne K.J."/>
            <person name="Tettelin H."/>
            <person name="Glass J.I."/>
            <person name="Rusch D."/>
            <person name="Podicherti R."/>
            <person name="Tsui H.-C.T."/>
            <person name="Winkler M.E."/>
        </authorList>
    </citation>
    <scope>NUCLEOTIDE SEQUENCE</scope>
</reference>
<dbReference type="AlphaFoldDB" id="A0A382LGQ7"/>
<proteinExistence type="predicted"/>